<evidence type="ECO:0000313" key="2">
    <source>
        <dbReference type="WBParaSite" id="nRc.2.0.1.t39442-RA"/>
    </source>
</evidence>
<reference evidence="2" key="1">
    <citation type="submission" date="2022-11" db="UniProtKB">
        <authorList>
            <consortium name="WormBaseParasite"/>
        </authorList>
    </citation>
    <scope>IDENTIFICATION</scope>
</reference>
<keyword evidence="1" id="KW-1185">Reference proteome</keyword>
<name>A0A915KNX5_ROMCU</name>
<dbReference type="WBParaSite" id="nRc.2.0.1.t39442-RA">
    <property type="protein sequence ID" value="nRc.2.0.1.t39442-RA"/>
    <property type="gene ID" value="nRc.2.0.1.g39442"/>
</dbReference>
<evidence type="ECO:0000313" key="1">
    <source>
        <dbReference type="Proteomes" id="UP000887565"/>
    </source>
</evidence>
<sequence length="99" mass="11423">MNYRTAAYINRRPNLGINRAYTYNDPINNGYSNYRNDRNYGAGYRYDFDLLQQPNDAMGFSNGGLFDYNPELASPLLLNSQNDAGIEDTSCVICFFHKW</sequence>
<dbReference type="Proteomes" id="UP000887565">
    <property type="component" value="Unplaced"/>
</dbReference>
<protein>
    <submittedName>
        <fullName evidence="2">Uncharacterized protein</fullName>
    </submittedName>
</protein>
<proteinExistence type="predicted"/>
<accession>A0A915KNX5</accession>
<organism evidence="1 2">
    <name type="scientific">Romanomermis culicivorax</name>
    <name type="common">Nematode worm</name>
    <dbReference type="NCBI Taxonomy" id="13658"/>
    <lineage>
        <taxon>Eukaryota</taxon>
        <taxon>Metazoa</taxon>
        <taxon>Ecdysozoa</taxon>
        <taxon>Nematoda</taxon>
        <taxon>Enoplea</taxon>
        <taxon>Dorylaimia</taxon>
        <taxon>Mermithida</taxon>
        <taxon>Mermithoidea</taxon>
        <taxon>Mermithidae</taxon>
        <taxon>Romanomermis</taxon>
    </lineage>
</organism>
<dbReference type="AlphaFoldDB" id="A0A915KNX5"/>